<dbReference type="Proteomes" id="UP000824130">
    <property type="component" value="Unassembled WGS sequence"/>
</dbReference>
<keyword evidence="2" id="KW-0812">Transmembrane</keyword>
<evidence type="ECO:0000313" key="4">
    <source>
        <dbReference type="Proteomes" id="UP000824130"/>
    </source>
</evidence>
<keyword evidence="2" id="KW-0472">Membrane</keyword>
<feature type="region of interest" description="Disordered" evidence="1">
    <location>
        <begin position="1"/>
        <end position="20"/>
    </location>
</feature>
<feature type="region of interest" description="Disordered" evidence="1">
    <location>
        <begin position="254"/>
        <end position="282"/>
    </location>
</feature>
<sequence>MSDVTLNDGDRATTDKAGTVTKRETGEENYNVMFSDGILYLRNATIVASSGNHGINANGDITIDISGTNSVTGGSNSQGAEEASDGIFATGDILITSTFDSNGDSLTAAGGAATYSGGIYSSGGDVTINGDVEKIIAKGETAASGSVGIGAEAGNVIINGGTVEATGNEATTNGASNGIWAAGDEAGEIYINGGSVTANGGKAVNGDGICAENHIRINTTGNVKANGGEGKHSNGICSGSGDISINANIEAKAGKANTDSSGTESQTVRKGGHIVGTDNNSSVGISAEGGAVSVNGGTVVANGSEALDNNGVSDGIRAAEGITIKDGAVSAAGDKAKYSGGIFSEAGDVIIEGGKVSSSGGHASGENSGSVGIGSDTGSVNISGGSVETEGCCADGTDSVSDGIRAYEDIIISGGSVFAESQRYTVEADPSGYSGGIFSEAGDVIISGDSTDVTALGGEGSDGSVGISAMNGNAIIKGGVVLAFGAESKGETYGIYASDVIASPAQGKMIAAETGSDIEIDSTGTISVIGAAAIEGSPFKTETSMGKSFGPVFHSYTADVTDVTPGTDDPAGKDDTTKGKAGTPGTGDDFNAAPMIALMALAAAAGGIVVYGTRKKHRA</sequence>
<evidence type="ECO:0000313" key="3">
    <source>
        <dbReference type="EMBL" id="HIU95935.1"/>
    </source>
</evidence>
<dbReference type="AlphaFoldDB" id="A0A9D1SUL0"/>
<protein>
    <submittedName>
        <fullName evidence="3">Uncharacterized protein</fullName>
    </submittedName>
</protein>
<name>A0A9D1SUL0_9FIRM</name>
<keyword evidence="2" id="KW-1133">Transmembrane helix</keyword>
<organism evidence="3 4">
    <name type="scientific">Candidatus Allocopromorpha excrementipullorum</name>
    <dbReference type="NCBI Taxonomy" id="2840743"/>
    <lineage>
        <taxon>Bacteria</taxon>
        <taxon>Bacillati</taxon>
        <taxon>Bacillota</taxon>
        <taxon>Clostridia</taxon>
        <taxon>Eubacteriales</taxon>
        <taxon>Eubacteriaceae</taxon>
        <taxon>Eubacteriaceae incertae sedis</taxon>
        <taxon>Candidatus Allocopromorpha</taxon>
    </lineage>
</organism>
<feature type="compositionally biased region" description="Low complexity" evidence="1">
    <location>
        <begin position="560"/>
        <end position="569"/>
    </location>
</feature>
<reference evidence="3" key="1">
    <citation type="submission" date="2020-10" db="EMBL/GenBank/DDBJ databases">
        <authorList>
            <person name="Gilroy R."/>
        </authorList>
    </citation>
    <scope>NUCLEOTIDE SEQUENCE</scope>
    <source>
        <strain evidence="3">ChiSjej4B22-8349</strain>
    </source>
</reference>
<evidence type="ECO:0000256" key="2">
    <source>
        <dbReference type="SAM" id="Phobius"/>
    </source>
</evidence>
<comment type="caution">
    <text evidence="3">The sequence shown here is derived from an EMBL/GenBank/DDBJ whole genome shotgun (WGS) entry which is preliminary data.</text>
</comment>
<feature type="compositionally biased region" description="Polar residues" evidence="1">
    <location>
        <begin position="257"/>
        <end position="268"/>
    </location>
</feature>
<dbReference type="EMBL" id="DVOB01000097">
    <property type="protein sequence ID" value="HIU95935.1"/>
    <property type="molecule type" value="Genomic_DNA"/>
</dbReference>
<proteinExistence type="predicted"/>
<gene>
    <name evidence="3" type="ORF">IAD25_04400</name>
</gene>
<evidence type="ECO:0000256" key="1">
    <source>
        <dbReference type="SAM" id="MobiDB-lite"/>
    </source>
</evidence>
<accession>A0A9D1SUL0</accession>
<feature type="transmembrane region" description="Helical" evidence="2">
    <location>
        <begin position="592"/>
        <end position="613"/>
    </location>
</feature>
<reference evidence="3" key="2">
    <citation type="journal article" date="2021" name="PeerJ">
        <title>Extensive microbial diversity within the chicken gut microbiome revealed by metagenomics and culture.</title>
        <authorList>
            <person name="Gilroy R."/>
            <person name="Ravi A."/>
            <person name="Getino M."/>
            <person name="Pursley I."/>
            <person name="Horton D.L."/>
            <person name="Alikhan N.F."/>
            <person name="Baker D."/>
            <person name="Gharbi K."/>
            <person name="Hall N."/>
            <person name="Watson M."/>
            <person name="Adriaenssens E.M."/>
            <person name="Foster-Nyarko E."/>
            <person name="Jarju S."/>
            <person name="Secka A."/>
            <person name="Antonio M."/>
            <person name="Oren A."/>
            <person name="Chaudhuri R.R."/>
            <person name="La Ragione R."/>
            <person name="Hildebrand F."/>
            <person name="Pallen M.J."/>
        </authorList>
    </citation>
    <scope>NUCLEOTIDE SEQUENCE</scope>
    <source>
        <strain evidence="3">ChiSjej4B22-8349</strain>
    </source>
</reference>
<feature type="region of interest" description="Disordered" evidence="1">
    <location>
        <begin position="560"/>
        <end position="586"/>
    </location>
</feature>
<feature type="region of interest" description="Disordered" evidence="1">
    <location>
        <begin position="357"/>
        <end position="377"/>
    </location>
</feature>